<name>A0A919AQ51_9ACTN</name>
<organism evidence="1 2">
    <name type="scientific">Streptomyces fumanus</name>
    <dbReference type="NCBI Taxonomy" id="67302"/>
    <lineage>
        <taxon>Bacteria</taxon>
        <taxon>Bacillati</taxon>
        <taxon>Actinomycetota</taxon>
        <taxon>Actinomycetes</taxon>
        <taxon>Kitasatosporales</taxon>
        <taxon>Streptomycetaceae</taxon>
        <taxon>Streptomyces</taxon>
    </lineage>
</organism>
<sequence>MPAQYDLAVGALAAVQDFGDFVADGHAVILTSGRAVGGGITGARWPLRVRVAVGLGGAGAGAWGLVAQFPAPLRVGCGCVGAGRAVPRAPGWVCSPAVMGGVPFRGG</sequence>
<evidence type="ECO:0000313" key="1">
    <source>
        <dbReference type="EMBL" id="GHF19388.1"/>
    </source>
</evidence>
<dbReference type="Proteomes" id="UP000630718">
    <property type="component" value="Unassembled WGS sequence"/>
</dbReference>
<reference evidence="1" key="1">
    <citation type="journal article" date="2014" name="Int. J. Syst. Evol. Microbiol.">
        <title>Complete genome sequence of Corynebacterium casei LMG S-19264T (=DSM 44701T), isolated from a smear-ripened cheese.</title>
        <authorList>
            <consortium name="US DOE Joint Genome Institute (JGI-PGF)"/>
            <person name="Walter F."/>
            <person name="Albersmeier A."/>
            <person name="Kalinowski J."/>
            <person name="Ruckert C."/>
        </authorList>
    </citation>
    <scope>NUCLEOTIDE SEQUENCE</scope>
    <source>
        <strain evidence="1">JCM 4477</strain>
    </source>
</reference>
<keyword evidence="2" id="KW-1185">Reference proteome</keyword>
<reference evidence="1" key="2">
    <citation type="submission" date="2020-09" db="EMBL/GenBank/DDBJ databases">
        <authorList>
            <person name="Sun Q."/>
            <person name="Ohkuma M."/>
        </authorList>
    </citation>
    <scope>NUCLEOTIDE SEQUENCE</scope>
    <source>
        <strain evidence="1">JCM 4477</strain>
    </source>
</reference>
<accession>A0A919AQ51</accession>
<protein>
    <submittedName>
        <fullName evidence="1">Uncharacterized protein</fullName>
    </submittedName>
</protein>
<comment type="caution">
    <text evidence="1">The sequence shown here is derived from an EMBL/GenBank/DDBJ whole genome shotgun (WGS) entry which is preliminary data.</text>
</comment>
<proteinExistence type="predicted"/>
<dbReference type="AlphaFoldDB" id="A0A919AQ51"/>
<gene>
    <name evidence="1" type="ORF">GCM10018772_50760</name>
</gene>
<evidence type="ECO:0000313" key="2">
    <source>
        <dbReference type="Proteomes" id="UP000630718"/>
    </source>
</evidence>
<dbReference type="EMBL" id="BNBI01000011">
    <property type="protein sequence ID" value="GHF19388.1"/>
    <property type="molecule type" value="Genomic_DNA"/>
</dbReference>